<dbReference type="InterPro" id="IPR006076">
    <property type="entry name" value="FAD-dep_OxRdtase"/>
</dbReference>
<dbReference type="PROSITE" id="PS51257">
    <property type="entry name" value="PROKAR_LIPOPROTEIN"/>
    <property type="match status" value="1"/>
</dbReference>
<dbReference type="SUPFAM" id="SSF54373">
    <property type="entry name" value="FAD-linked reductases, C-terminal domain"/>
    <property type="match status" value="1"/>
</dbReference>
<accession>A0ABU2H832</accession>
<evidence type="ECO:0000259" key="2">
    <source>
        <dbReference type="Pfam" id="PF01266"/>
    </source>
</evidence>
<evidence type="ECO:0000256" key="1">
    <source>
        <dbReference type="ARBA" id="ARBA00023002"/>
    </source>
</evidence>
<comment type="caution">
    <text evidence="3">The sequence shown here is derived from an EMBL/GenBank/DDBJ whole genome shotgun (WGS) entry which is preliminary data.</text>
</comment>
<dbReference type="Proteomes" id="UP001250214">
    <property type="component" value="Unassembled WGS sequence"/>
</dbReference>
<dbReference type="InterPro" id="IPR036188">
    <property type="entry name" value="FAD/NAD-bd_sf"/>
</dbReference>
<dbReference type="PANTHER" id="PTHR13847">
    <property type="entry name" value="SARCOSINE DEHYDROGENASE-RELATED"/>
    <property type="match status" value="1"/>
</dbReference>
<dbReference type="Gene3D" id="3.30.9.10">
    <property type="entry name" value="D-Amino Acid Oxidase, subunit A, domain 2"/>
    <property type="match status" value="1"/>
</dbReference>
<gene>
    <name evidence="3" type="ORF">RIF23_12635</name>
</gene>
<feature type="domain" description="FAD dependent oxidoreductase" evidence="2">
    <location>
        <begin position="14"/>
        <end position="373"/>
    </location>
</feature>
<dbReference type="Pfam" id="PF01266">
    <property type="entry name" value="DAO"/>
    <property type="match status" value="1"/>
</dbReference>
<name>A0ABU2H832_9ACTN</name>
<dbReference type="RefSeq" id="WP_310912686.1">
    <property type="nucleotide sequence ID" value="NZ_JAVLVT010000005.1"/>
</dbReference>
<evidence type="ECO:0000313" key="3">
    <source>
        <dbReference type="EMBL" id="MDS1271142.1"/>
    </source>
</evidence>
<dbReference type="EC" id="1.-.-.-" evidence="3"/>
<dbReference type="Gene3D" id="3.50.50.60">
    <property type="entry name" value="FAD/NAD(P)-binding domain"/>
    <property type="match status" value="1"/>
</dbReference>
<keyword evidence="1 3" id="KW-0560">Oxidoreductase</keyword>
<protein>
    <submittedName>
        <fullName evidence="3">FAD-dependent oxidoreductase</fullName>
        <ecNumber evidence="3">1.-.-.-</ecNumber>
    </submittedName>
</protein>
<sequence length="404" mass="41989">MTQKSSDDWFSTPDVIVIGAGIIGASCAYHSIRAGLSVLVLDRSGVASGTSGAGEGNILVSDKPPGAELDLALLSARRWSELADELHAEDPTTDIEFDAKGGLVVAPDERSLAALHQQADAQRSAGVTAQPLTTAEVATHEPNLTPQIAGGVRYPQDAQTQPMLATAQLLRSARRHGARIRLGTTVTGLLRGSSGRITGVRTDRGDLFAGAVVNAAGPWAGQIATLADSPLPIEPRRGFVLVTEPLPRMIRHKVYAASYVAAVASDQAALAVSPVIEGTRSGTVLIGSSRERVGFDRTVSPDVLGVLARNAISLFPFLRDVAALRTYVGFRPLCTDHLPVLGPDPRAPGLLHACGHEGAGVGLAAGTGTLIAEALTGTEPSLDMAPFHAGRFVGSQGVNREVQP</sequence>
<dbReference type="PANTHER" id="PTHR13847:SF287">
    <property type="entry name" value="FAD-DEPENDENT OXIDOREDUCTASE DOMAIN-CONTAINING PROTEIN 1"/>
    <property type="match status" value="1"/>
</dbReference>
<organism evidence="3 4">
    <name type="scientific">Lipingzhangella rawalii</name>
    <dbReference type="NCBI Taxonomy" id="2055835"/>
    <lineage>
        <taxon>Bacteria</taxon>
        <taxon>Bacillati</taxon>
        <taxon>Actinomycetota</taxon>
        <taxon>Actinomycetes</taxon>
        <taxon>Streptosporangiales</taxon>
        <taxon>Nocardiopsidaceae</taxon>
        <taxon>Lipingzhangella</taxon>
    </lineage>
</organism>
<keyword evidence="4" id="KW-1185">Reference proteome</keyword>
<dbReference type="GO" id="GO:0016491">
    <property type="term" value="F:oxidoreductase activity"/>
    <property type="evidence" value="ECO:0007669"/>
    <property type="project" value="UniProtKB-KW"/>
</dbReference>
<dbReference type="SUPFAM" id="SSF51905">
    <property type="entry name" value="FAD/NAD(P)-binding domain"/>
    <property type="match status" value="1"/>
</dbReference>
<evidence type="ECO:0000313" key="4">
    <source>
        <dbReference type="Proteomes" id="UP001250214"/>
    </source>
</evidence>
<reference evidence="4" key="1">
    <citation type="submission" date="2023-07" db="EMBL/GenBank/DDBJ databases">
        <title>Novel species in the genus Lipingzhangella isolated from Sambhar Salt Lake.</title>
        <authorList>
            <person name="Jiya N."/>
            <person name="Kajale S."/>
            <person name="Sharma A."/>
        </authorList>
    </citation>
    <scope>NUCLEOTIDE SEQUENCE [LARGE SCALE GENOMIC DNA]</scope>
    <source>
        <strain evidence="4">LS1_29</strain>
    </source>
</reference>
<dbReference type="EMBL" id="JAVLVT010000005">
    <property type="protein sequence ID" value="MDS1271142.1"/>
    <property type="molecule type" value="Genomic_DNA"/>
</dbReference>
<proteinExistence type="predicted"/>